<name>A0A6A5S6V8_9PLEO</name>
<proteinExistence type="predicted"/>
<dbReference type="EMBL" id="ML976284">
    <property type="protein sequence ID" value="KAF1935330.1"/>
    <property type="molecule type" value="Genomic_DNA"/>
</dbReference>
<dbReference type="AlphaFoldDB" id="A0A6A5S6V8"/>
<protein>
    <submittedName>
        <fullName evidence="1">Uncharacterized protein</fullName>
    </submittedName>
</protein>
<accession>A0A6A5S6V8</accession>
<gene>
    <name evidence="1" type="ORF">EJ02DRAFT_132376</name>
</gene>
<keyword evidence="2" id="KW-1185">Reference proteome</keyword>
<dbReference type="Proteomes" id="UP000800038">
    <property type="component" value="Unassembled WGS sequence"/>
</dbReference>
<evidence type="ECO:0000313" key="1">
    <source>
        <dbReference type="EMBL" id="KAF1935330.1"/>
    </source>
</evidence>
<sequence>MNTHIGHSRLCQSFGCMLSLQGQRIFALHWSSDPHLTTSLLLTLYTPLSFNTTLLTMRNLTLPSYVSLQESCHAPSSPWFWIGIKQHTLLASTPGRANFSIGLRAPKLIPFSFLLQFCP</sequence>
<organism evidence="1 2">
    <name type="scientific">Clathrospora elynae</name>
    <dbReference type="NCBI Taxonomy" id="706981"/>
    <lineage>
        <taxon>Eukaryota</taxon>
        <taxon>Fungi</taxon>
        <taxon>Dikarya</taxon>
        <taxon>Ascomycota</taxon>
        <taxon>Pezizomycotina</taxon>
        <taxon>Dothideomycetes</taxon>
        <taxon>Pleosporomycetidae</taxon>
        <taxon>Pleosporales</taxon>
        <taxon>Diademaceae</taxon>
        <taxon>Clathrospora</taxon>
    </lineage>
</organism>
<reference evidence="1" key="1">
    <citation type="journal article" date="2020" name="Stud. Mycol.">
        <title>101 Dothideomycetes genomes: a test case for predicting lifestyles and emergence of pathogens.</title>
        <authorList>
            <person name="Haridas S."/>
            <person name="Albert R."/>
            <person name="Binder M."/>
            <person name="Bloem J."/>
            <person name="Labutti K."/>
            <person name="Salamov A."/>
            <person name="Andreopoulos B."/>
            <person name="Baker S."/>
            <person name="Barry K."/>
            <person name="Bills G."/>
            <person name="Bluhm B."/>
            <person name="Cannon C."/>
            <person name="Castanera R."/>
            <person name="Culley D."/>
            <person name="Daum C."/>
            <person name="Ezra D."/>
            <person name="Gonzalez J."/>
            <person name="Henrissat B."/>
            <person name="Kuo A."/>
            <person name="Liang C."/>
            <person name="Lipzen A."/>
            <person name="Lutzoni F."/>
            <person name="Magnuson J."/>
            <person name="Mondo S."/>
            <person name="Nolan M."/>
            <person name="Ohm R."/>
            <person name="Pangilinan J."/>
            <person name="Park H.-J."/>
            <person name="Ramirez L."/>
            <person name="Alfaro M."/>
            <person name="Sun H."/>
            <person name="Tritt A."/>
            <person name="Yoshinaga Y."/>
            <person name="Zwiers L.-H."/>
            <person name="Turgeon B."/>
            <person name="Goodwin S."/>
            <person name="Spatafora J."/>
            <person name="Crous P."/>
            <person name="Grigoriev I."/>
        </authorList>
    </citation>
    <scope>NUCLEOTIDE SEQUENCE</scope>
    <source>
        <strain evidence="1">CBS 161.51</strain>
    </source>
</reference>
<evidence type="ECO:0000313" key="2">
    <source>
        <dbReference type="Proteomes" id="UP000800038"/>
    </source>
</evidence>